<keyword evidence="5" id="KW-0812">Transmembrane</keyword>
<evidence type="ECO:0000256" key="1">
    <source>
        <dbReference type="ARBA" id="ARBA00004323"/>
    </source>
</evidence>
<name>A0ABQ8DQY0_BRANA</name>
<evidence type="ECO:0000259" key="7">
    <source>
        <dbReference type="Pfam" id="PF03016"/>
    </source>
</evidence>
<feature type="domain" description="Exostosin GT47" evidence="7">
    <location>
        <begin position="129"/>
        <end position="435"/>
    </location>
</feature>
<keyword evidence="4" id="KW-0808">Transferase</keyword>
<evidence type="ECO:0000256" key="6">
    <source>
        <dbReference type="ARBA" id="ARBA00023034"/>
    </source>
</evidence>
<protein>
    <recommendedName>
        <fullName evidence="7">Exostosin GT47 domain-containing protein</fullName>
    </recommendedName>
</protein>
<dbReference type="Proteomes" id="UP000824890">
    <property type="component" value="Unassembled WGS sequence"/>
</dbReference>
<evidence type="ECO:0000313" key="9">
    <source>
        <dbReference type="Proteomes" id="UP000824890"/>
    </source>
</evidence>
<sequence>MILDPTLIPVWFVIEIQIEESDLAMVGKQQNHSSPRFRSKSPILTLSLFSLSLLVIVYTFSPSVSYPNPSHKTETSFVASLEQLLIHRAPMLTSQVRDDTVRGESDDDDLRKLDSMVSESPGYPTGFPVKVYIYEMPKKFTFDLLWLFHNTYKETSNATSNGSPVHRLIEQHSIDYWLWADLISPESQRRLKSVVRVDQQQDADFFYVPFFTTISFFLLEKQQCKALYREALKWVTDQPAWKRSEGRDHIFPIHHPWSFKTVRKFVKNAIWLLPDMDSTGNWYKPGQVSLEKDLVLPYVPNVDRCDAKCLSESAPMRTTLLFFRGRLKRNAGGKIRAKLGAELSGVKDVIITEGTAGEGGKLAAQDGMRRSLFCLCPAGDTPSSARLFDAIVSGCIPVIVSDELELPFEGILDYRKVAVIVSSSDAIQPGWLVNHLRSLIPSDVKKFQNSLAQYSRHFIYSSPAQPLGPEDLTWRMIAGKLVNIRLHTRRSQRVVKGSRSICRCDCWRPNSTASNPLSPLLP</sequence>
<keyword evidence="9" id="KW-1185">Reference proteome</keyword>
<evidence type="ECO:0000313" key="8">
    <source>
        <dbReference type="EMBL" id="KAH0931653.1"/>
    </source>
</evidence>
<dbReference type="Pfam" id="PF03016">
    <property type="entry name" value="Exostosin_GT47"/>
    <property type="match status" value="1"/>
</dbReference>
<evidence type="ECO:0000256" key="4">
    <source>
        <dbReference type="ARBA" id="ARBA00022679"/>
    </source>
</evidence>
<dbReference type="InterPro" id="IPR004263">
    <property type="entry name" value="Exostosin"/>
</dbReference>
<comment type="subcellular location">
    <subcellularLocation>
        <location evidence="1">Golgi apparatus membrane</location>
        <topology evidence="1">Single-pass type II membrane protein</topology>
    </subcellularLocation>
</comment>
<dbReference type="PANTHER" id="PTHR11062:SF184">
    <property type="entry name" value="EXOSTOSIN FAMILY PROTEIN"/>
    <property type="match status" value="1"/>
</dbReference>
<proteinExistence type="inferred from homology"/>
<dbReference type="PANTHER" id="PTHR11062">
    <property type="entry name" value="EXOSTOSIN HEPARAN SULFATE GLYCOSYLTRANSFERASE -RELATED"/>
    <property type="match status" value="1"/>
</dbReference>
<reference evidence="8 9" key="1">
    <citation type="submission" date="2021-05" db="EMBL/GenBank/DDBJ databases">
        <title>Genome Assembly of Synthetic Allotetraploid Brassica napus Reveals Homoeologous Exchanges between Subgenomes.</title>
        <authorList>
            <person name="Davis J.T."/>
        </authorList>
    </citation>
    <scope>NUCLEOTIDE SEQUENCE [LARGE SCALE GENOMIC DNA]</scope>
    <source>
        <strain evidence="9">cv. Da-Ae</strain>
        <tissue evidence="8">Seedling</tissue>
    </source>
</reference>
<comment type="similarity">
    <text evidence="2">Belongs to the glycosyltransferase 47 family.</text>
</comment>
<keyword evidence="3" id="KW-0328">Glycosyltransferase</keyword>
<dbReference type="EMBL" id="JAGKQM010000003">
    <property type="protein sequence ID" value="KAH0931653.1"/>
    <property type="molecule type" value="Genomic_DNA"/>
</dbReference>
<organism evidence="8 9">
    <name type="scientific">Brassica napus</name>
    <name type="common">Rape</name>
    <dbReference type="NCBI Taxonomy" id="3708"/>
    <lineage>
        <taxon>Eukaryota</taxon>
        <taxon>Viridiplantae</taxon>
        <taxon>Streptophyta</taxon>
        <taxon>Embryophyta</taxon>
        <taxon>Tracheophyta</taxon>
        <taxon>Spermatophyta</taxon>
        <taxon>Magnoliopsida</taxon>
        <taxon>eudicotyledons</taxon>
        <taxon>Gunneridae</taxon>
        <taxon>Pentapetalae</taxon>
        <taxon>rosids</taxon>
        <taxon>malvids</taxon>
        <taxon>Brassicales</taxon>
        <taxon>Brassicaceae</taxon>
        <taxon>Brassiceae</taxon>
        <taxon>Brassica</taxon>
    </lineage>
</organism>
<evidence type="ECO:0000256" key="2">
    <source>
        <dbReference type="ARBA" id="ARBA00010271"/>
    </source>
</evidence>
<keyword evidence="5" id="KW-0735">Signal-anchor</keyword>
<gene>
    <name evidence="8" type="ORF">HID58_008770</name>
</gene>
<dbReference type="InterPro" id="IPR040911">
    <property type="entry name" value="Exostosin_GT47"/>
</dbReference>
<keyword evidence="6" id="KW-0333">Golgi apparatus</keyword>
<accession>A0ABQ8DQY0</accession>
<comment type="caution">
    <text evidence="8">The sequence shown here is derived from an EMBL/GenBank/DDBJ whole genome shotgun (WGS) entry which is preliminary data.</text>
</comment>
<evidence type="ECO:0000256" key="5">
    <source>
        <dbReference type="ARBA" id="ARBA00022968"/>
    </source>
</evidence>
<evidence type="ECO:0000256" key="3">
    <source>
        <dbReference type="ARBA" id="ARBA00022676"/>
    </source>
</evidence>